<feature type="binding site" evidence="12">
    <location>
        <position position="148"/>
    </location>
    <ligand>
        <name>substrate</name>
    </ligand>
</feature>
<dbReference type="InterPro" id="IPR000254">
    <property type="entry name" value="CBD"/>
</dbReference>
<comment type="similarity">
    <text evidence="15">Belongs to the glycosyl hydrolase family 6.</text>
</comment>
<evidence type="ECO:0000256" key="6">
    <source>
        <dbReference type="ARBA" id="ARBA00023001"/>
    </source>
</evidence>
<dbReference type="SUPFAM" id="SSF57180">
    <property type="entry name" value="Cellulose-binding domain"/>
    <property type="match status" value="1"/>
</dbReference>
<feature type="binding site" evidence="12">
    <location>
        <position position="279"/>
    </location>
    <ligand>
        <name>substrate</name>
    </ligand>
</feature>
<evidence type="ECO:0000256" key="15">
    <source>
        <dbReference type="RuleBase" id="RU361186"/>
    </source>
</evidence>
<dbReference type="PROSITE" id="PS00656">
    <property type="entry name" value="GLYCOSYL_HYDROL_F6_2"/>
    <property type="match status" value="1"/>
</dbReference>
<dbReference type="PANTHER" id="PTHR34876:SF4">
    <property type="entry name" value="1,4-BETA-D-GLUCAN CELLOBIOHYDROLASE C-RELATED"/>
    <property type="match status" value="1"/>
</dbReference>
<gene>
    <name evidence="18" type="ORF">P168DRAFT_320588</name>
</gene>
<feature type="binding site" evidence="12">
    <location>
        <position position="282"/>
    </location>
    <ligand>
        <name>substrate</name>
    </ligand>
</feature>
<evidence type="ECO:0000256" key="5">
    <source>
        <dbReference type="ARBA" id="ARBA00022801"/>
    </source>
</evidence>
<sequence length="458" mass="47969">MSPIMKHAIYIALSALLPAIHAQQSLWGQCGGAGWTGETNCPAGAACSTQNPHYAQCVPSTATATTTGGSTTTRTTLTTTTSSSTRTSTSAGATTTAAPSGNPFSGYQLYVNPYYSSEVHSLAIPSLTGSLVAKATAAAKVPSFVWLDVAAKVPTMGTYLADIKAQNAAGASPPVAGIFVVYDLPDRDCAALASNGEYAIGNNGVANYKKYIDAIRAQLVKYSDVHTILLIEPDSLANLVTNLNVPKCANAQAAYMECVSYALKELDLPNVSMYIDAGHAGWLGWAANVGPAATLYASVYKDAGSPAAVRGLATNVANYNAWSIGTCPSYTSGNTNCDEKRYINALAPLLRDAGFPAHFLMDTSRSGAQPTKQSAWGDWCNVIGTGFGERFSTNTGDPLLDAFVWVKPGGESDGTSDSSATRYDAHCGYSDSLQPAPEAGTWFQAYFEQLLVNANPTF</sequence>
<dbReference type="Pfam" id="PF00734">
    <property type="entry name" value="CBM_1"/>
    <property type="match status" value="1"/>
</dbReference>
<comment type="similarity">
    <text evidence="3">Belongs to the glycosyl hydrolase 6 (cellulase B) family.</text>
</comment>
<evidence type="ECO:0000256" key="16">
    <source>
        <dbReference type="SAM" id="MobiDB-lite"/>
    </source>
</evidence>
<dbReference type="GO" id="GO:0005576">
    <property type="term" value="C:extracellular region"/>
    <property type="evidence" value="ECO:0007669"/>
    <property type="project" value="InterPro"/>
</dbReference>
<feature type="active site" evidence="13">
    <location>
        <position position="188"/>
    </location>
</feature>
<evidence type="ECO:0000259" key="17">
    <source>
        <dbReference type="PROSITE" id="PS51164"/>
    </source>
</evidence>
<evidence type="ECO:0000256" key="13">
    <source>
        <dbReference type="PROSITE-ProRule" id="PRU10056"/>
    </source>
</evidence>
<evidence type="ECO:0000256" key="11">
    <source>
        <dbReference type="PIRSR" id="PIRSR001100-1"/>
    </source>
</evidence>
<reference evidence="18" key="1">
    <citation type="submission" date="2016-12" db="EMBL/GenBank/DDBJ databases">
        <title>The genomes of Aspergillus section Nigri reveals drivers in fungal speciation.</title>
        <authorList>
            <consortium name="DOE Joint Genome Institute"/>
            <person name="Vesth T.C."/>
            <person name="Nybo J."/>
            <person name="Theobald S."/>
            <person name="Brandl J."/>
            <person name="Frisvad J.C."/>
            <person name="Nielsen K.F."/>
            <person name="Lyhne E.K."/>
            <person name="Kogle M.E."/>
            <person name="Kuo A."/>
            <person name="Riley R."/>
            <person name="Clum A."/>
            <person name="Nolan M."/>
            <person name="Lipzen A."/>
            <person name="Salamov A."/>
            <person name="Henrissat B."/>
            <person name="Wiebenga A."/>
            <person name="De vries R.P."/>
            <person name="Grigoriev I.V."/>
            <person name="Mortensen U.H."/>
            <person name="Andersen M.R."/>
            <person name="Baker S.E."/>
        </authorList>
    </citation>
    <scope>NUCLEOTIDE SEQUENCE</scope>
    <source>
        <strain evidence="18">IBT 28561</strain>
    </source>
</reference>
<evidence type="ECO:0000256" key="7">
    <source>
        <dbReference type="ARBA" id="ARBA00023157"/>
    </source>
</evidence>
<evidence type="ECO:0000256" key="12">
    <source>
        <dbReference type="PIRSR" id="PIRSR001100-2"/>
    </source>
</evidence>
<evidence type="ECO:0000256" key="2">
    <source>
        <dbReference type="ARBA" id="ARBA00002392"/>
    </source>
</evidence>
<keyword evidence="9 15" id="KW-0326">Glycosidase</keyword>
<protein>
    <recommendedName>
        <fullName evidence="15">Glucanase</fullName>
        <ecNumber evidence="15">3.2.1.-</ecNumber>
    </recommendedName>
</protein>
<dbReference type="GeneID" id="36547901"/>
<dbReference type="InterPro" id="IPR035971">
    <property type="entry name" value="CBD_sf"/>
</dbReference>
<dbReference type="EMBL" id="MSFM01000010">
    <property type="protein sequence ID" value="PKY02029.1"/>
    <property type="molecule type" value="Genomic_DNA"/>
</dbReference>
<feature type="binding site" evidence="12">
    <location>
        <position position="411"/>
    </location>
    <ligand>
        <name>substrate</name>
    </ligand>
</feature>
<dbReference type="InterPro" id="IPR036434">
    <property type="entry name" value="Beta_cellobiohydrolase_sf"/>
</dbReference>
<dbReference type="PROSITE" id="PS51164">
    <property type="entry name" value="CBM1_2"/>
    <property type="match status" value="1"/>
</dbReference>
<feature type="binding site" evidence="12">
    <location>
        <position position="379"/>
    </location>
    <ligand>
        <name>substrate</name>
    </ligand>
</feature>
<dbReference type="PIRSF" id="PIRSF001100">
    <property type="entry name" value="Beta_cellobiohydrolase"/>
    <property type="match status" value="1"/>
</dbReference>
<keyword evidence="5 15" id="KW-0378">Hydrolase</keyword>
<proteinExistence type="inferred from homology"/>
<dbReference type="Pfam" id="PF01341">
    <property type="entry name" value="Glyco_hydro_6"/>
    <property type="match status" value="1"/>
</dbReference>
<feature type="domain" description="CBM1" evidence="17">
    <location>
        <begin position="22"/>
        <end position="58"/>
    </location>
</feature>
<dbReference type="GO" id="GO:0030248">
    <property type="term" value="F:cellulose binding"/>
    <property type="evidence" value="ECO:0007669"/>
    <property type="project" value="InterPro"/>
</dbReference>
<feature type="binding site" evidence="12">
    <location>
        <position position="146"/>
    </location>
    <ligand>
        <name>substrate</name>
    </ligand>
</feature>
<feature type="region of interest" description="Disordered" evidence="16">
    <location>
        <begin position="63"/>
        <end position="97"/>
    </location>
</feature>
<dbReference type="GO" id="GO:0030245">
    <property type="term" value="P:cellulose catabolic process"/>
    <property type="evidence" value="ECO:0007669"/>
    <property type="project" value="UniProtKB-KW"/>
</dbReference>
<feature type="active site" description="Proton acceptor" evidence="11">
    <location>
        <position position="413"/>
    </location>
</feature>
<evidence type="ECO:0000256" key="4">
    <source>
        <dbReference type="ARBA" id="ARBA00022729"/>
    </source>
</evidence>
<keyword evidence="19" id="KW-1185">Reference proteome</keyword>
<comment type="function">
    <text evidence="2">The biological conversion of cellulose to glucose generally requires three types of hydrolytic enzymes: (1) Endoglucanases which cut internal beta-1,4-glucosidic bonds; (2) Exocellobiohydrolases that cut the disaccharide cellobiose from the non-reducing end of the cellulose polymer chain; (3) Beta-1,4-glucosidases which hydrolyze the cellobiose and other short cello-oligosaccharides to glucose.</text>
</comment>
<dbReference type="AlphaFoldDB" id="A0A2I1CWN4"/>
<feature type="binding site" evidence="12">
    <location>
        <position position="318"/>
    </location>
    <ligand>
        <name>substrate</name>
    </ligand>
</feature>
<evidence type="ECO:0000256" key="1">
    <source>
        <dbReference type="ARBA" id="ARBA00001641"/>
    </source>
</evidence>
<keyword evidence="10 15" id="KW-0624">Polysaccharide degradation</keyword>
<comment type="caution">
    <text evidence="18">The sequence shown here is derived from an EMBL/GenBank/DDBJ whole genome shotgun (WGS) entry which is preliminary data.</text>
</comment>
<dbReference type="PRINTS" id="PR00733">
    <property type="entry name" value="GLHYDRLASE6"/>
</dbReference>
<evidence type="ECO:0000313" key="19">
    <source>
        <dbReference type="Proteomes" id="UP000234254"/>
    </source>
</evidence>
<evidence type="ECO:0000256" key="9">
    <source>
        <dbReference type="ARBA" id="ARBA00023295"/>
    </source>
</evidence>
<feature type="binding site" evidence="12">
    <location>
        <position position="407"/>
    </location>
    <ligand>
        <name>substrate</name>
    </ligand>
</feature>
<name>A0A2I1CWN4_ASPC2</name>
<keyword evidence="6 15" id="KW-0136">Cellulose degradation</keyword>
<dbReference type="Proteomes" id="UP000234254">
    <property type="component" value="Unassembled WGS sequence"/>
</dbReference>
<dbReference type="InterPro" id="IPR001524">
    <property type="entry name" value="Glyco_hydro_6_CS"/>
</dbReference>
<evidence type="ECO:0000256" key="8">
    <source>
        <dbReference type="ARBA" id="ARBA00023277"/>
    </source>
</evidence>
<dbReference type="GO" id="GO:0016162">
    <property type="term" value="F:cellulose 1,4-beta-cellobiosidase activity"/>
    <property type="evidence" value="ECO:0007669"/>
    <property type="project" value="UniProtKB-EC"/>
</dbReference>
<dbReference type="SMART" id="SM00236">
    <property type="entry name" value="fCBD"/>
    <property type="match status" value="1"/>
</dbReference>
<dbReference type="PANTHER" id="PTHR34876">
    <property type="match status" value="1"/>
</dbReference>
<comment type="catalytic activity">
    <reaction evidence="1">
        <text>Hydrolysis of (1-&gt;4)-beta-D-glucosidic linkages in cellulose and cellotetraose, releasing cellobiose from the non-reducing ends of the chains.</text>
        <dbReference type="EC" id="3.2.1.91"/>
    </reaction>
</comment>
<dbReference type="Gene3D" id="3.20.20.40">
    <property type="entry name" value="1, 4-beta cellobiohydrolase"/>
    <property type="match status" value="1"/>
</dbReference>
<evidence type="ECO:0000256" key="3">
    <source>
        <dbReference type="ARBA" id="ARBA00010533"/>
    </source>
</evidence>
<feature type="active site" description="Proton donor" evidence="11 14">
    <location>
        <position position="234"/>
    </location>
</feature>
<dbReference type="InterPro" id="IPR016288">
    <property type="entry name" value="Beta_cellobiohydrolase"/>
</dbReference>
<dbReference type="EC" id="3.2.1.-" evidence="15"/>
<dbReference type="PROSITE" id="PS00655">
    <property type="entry name" value="GLYCOSYL_HYDROL_F6_1"/>
    <property type="match status" value="1"/>
</dbReference>
<dbReference type="SUPFAM" id="SSF51989">
    <property type="entry name" value="Glycosyl hydrolases family 6, cellulases"/>
    <property type="match status" value="1"/>
</dbReference>
<keyword evidence="8 15" id="KW-0119">Carbohydrate metabolism</keyword>
<organism evidence="18 19">
    <name type="scientific">Aspergillus campestris (strain IBT 28561)</name>
    <dbReference type="NCBI Taxonomy" id="1392248"/>
    <lineage>
        <taxon>Eukaryota</taxon>
        <taxon>Fungi</taxon>
        <taxon>Dikarya</taxon>
        <taxon>Ascomycota</taxon>
        <taxon>Pezizomycotina</taxon>
        <taxon>Eurotiomycetes</taxon>
        <taxon>Eurotiomycetidae</taxon>
        <taxon>Eurotiales</taxon>
        <taxon>Aspergillaceae</taxon>
        <taxon>Aspergillus</taxon>
        <taxon>Aspergillus subgen. Circumdati</taxon>
    </lineage>
</organism>
<feature type="signal peptide" evidence="15">
    <location>
        <begin position="1"/>
        <end position="22"/>
    </location>
</feature>
<feature type="chain" id="PRO_5013985611" description="Glucanase" evidence="15">
    <location>
        <begin position="23"/>
        <end position="458"/>
    </location>
</feature>
<dbReference type="VEuPathDB" id="FungiDB:P168DRAFT_320588"/>
<evidence type="ECO:0000313" key="18">
    <source>
        <dbReference type="EMBL" id="PKY02029.1"/>
    </source>
</evidence>
<keyword evidence="7" id="KW-1015">Disulfide bond</keyword>
<accession>A0A2I1CWN4</accession>
<keyword evidence="4 15" id="KW-0732">Signal</keyword>
<evidence type="ECO:0000256" key="14">
    <source>
        <dbReference type="PROSITE-ProRule" id="PRU10057"/>
    </source>
</evidence>
<dbReference type="RefSeq" id="XP_024690623.1">
    <property type="nucleotide sequence ID" value="XM_024840377.1"/>
</dbReference>
<evidence type="ECO:0000256" key="10">
    <source>
        <dbReference type="ARBA" id="ARBA00023326"/>
    </source>
</evidence>
<dbReference type="FunFam" id="3.20.20.40:FF:000001">
    <property type="entry name" value="Glucanase"/>
    <property type="match status" value="1"/>
</dbReference>
<dbReference type="OrthoDB" id="64893at2759"/>